<accession>A0A0G4IWJ2</accession>
<dbReference type="EMBL" id="CDSF01000092">
    <property type="protein sequence ID" value="CEO99660.1"/>
    <property type="molecule type" value="Genomic_DNA"/>
</dbReference>
<gene>
    <name evidence="2" type="ORF">PBRA_007393</name>
</gene>
<reference evidence="2 3" key="1">
    <citation type="submission" date="2015-02" db="EMBL/GenBank/DDBJ databases">
        <authorList>
            <person name="Chooi Y.-H."/>
        </authorList>
    </citation>
    <scope>NUCLEOTIDE SEQUENCE [LARGE SCALE GENOMIC DNA]</scope>
    <source>
        <strain evidence="2">E3</strain>
    </source>
</reference>
<protein>
    <submittedName>
        <fullName evidence="2">Uncharacterized protein</fullName>
    </submittedName>
</protein>
<keyword evidence="3" id="KW-1185">Reference proteome</keyword>
<evidence type="ECO:0000313" key="2">
    <source>
        <dbReference type="EMBL" id="CEO99660.1"/>
    </source>
</evidence>
<organism evidence="2 3">
    <name type="scientific">Plasmodiophora brassicae</name>
    <name type="common">Clubroot disease agent</name>
    <dbReference type="NCBI Taxonomy" id="37360"/>
    <lineage>
        <taxon>Eukaryota</taxon>
        <taxon>Sar</taxon>
        <taxon>Rhizaria</taxon>
        <taxon>Endomyxa</taxon>
        <taxon>Phytomyxea</taxon>
        <taxon>Plasmodiophorida</taxon>
        <taxon>Plasmodiophoridae</taxon>
        <taxon>Plasmodiophora</taxon>
    </lineage>
</organism>
<feature type="region of interest" description="Disordered" evidence="1">
    <location>
        <begin position="118"/>
        <end position="150"/>
    </location>
</feature>
<dbReference type="AlphaFoldDB" id="A0A0G4IWJ2"/>
<evidence type="ECO:0000256" key="1">
    <source>
        <dbReference type="SAM" id="MobiDB-lite"/>
    </source>
</evidence>
<sequence>MHPFRSVYTPGDDASDSSWPLIGSVFMHDEHVDPIVPKPVRACPYADSGRAPMTTEERDNLLDGHWIPFDNSKLARSTAYRRPLYAAARPSAAEIVASSIANTGANRAPHGPKTVYAKAHMQKKPSRRVPVTRPNALQPPPITSADLRNA</sequence>
<dbReference type="Proteomes" id="UP000039324">
    <property type="component" value="Unassembled WGS sequence"/>
</dbReference>
<name>A0A0G4IWJ2_PLABS</name>
<evidence type="ECO:0000313" key="3">
    <source>
        <dbReference type="Proteomes" id="UP000039324"/>
    </source>
</evidence>
<proteinExistence type="predicted"/>